<evidence type="ECO:0000256" key="2">
    <source>
        <dbReference type="ARBA" id="ARBA00022490"/>
    </source>
</evidence>
<comment type="function">
    <text evidence="6">Methylates ribosomal protein L11.</text>
</comment>
<dbReference type="Proteomes" id="UP000501891">
    <property type="component" value="Chromosome"/>
</dbReference>
<dbReference type="NCBIfam" id="NF001784">
    <property type="entry name" value="PRK00517.2-1"/>
    <property type="match status" value="1"/>
</dbReference>
<feature type="binding site" evidence="6">
    <location>
        <position position="226"/>
    </location>
    <ligand>
        <name>S-adenosyl-L-methionine</name>
        <dbReference type="ChEBI" id="CHEBI:59789"/>
    </ligand>
</feature>
<keyword evidence="7" id="KW-0687">Ribonucleoprotein</keyword>
<dbReference type="PIRSF" id="PIRSF000401">
    <property type="entry name" value="RPL11_MTase"/>
    <property type="match status" value="1"/>
</dbReference>
<dbReference type="GO" id="GO:0008276">
    <property type="term" value="F:protein methyltransferase activity"/>
    <property type="evidence" value="ECO:0007669"/>
    <property type="project" value="UniProtKB-UniRule"/>
</dbReference>
<dbReference type="EMBL" id="CP051775">
    <property type="protein sequence ID" value="QJE71940.1"/>
    <property type="molecule type" value="Genomic_DNA"/>
</dbReference>
<dbReference type="AlphaFoldDB" id="A0A858R3G0"/>
<dbReference type="GO" id="GO:0005840">
    <property type="term" value="C:ribosome"/>
    <property type="evidence" value="ECO:0007669"/>
    <property type="project" value="UniProtKB-KW"/>
</dbReference>
<dbReference type="CDD" id="cd02440">
    <property type="entry name" value="AdoMet_MTases"/>
    <property type="match status" value="1"/>
</dbReference>
<dbReference type="InterPro" id="IPR050078">
    <property type="entry name" value="Ribosomal_L11_MeTrfase_PrmA"/>
</dbReference>
<evidence type="ECO:0000313" key="8">
    <source>
        <dbReference type="Proteomes" id="UP000501891"/>
    </source>
</evidence>
<dbReference type="PANTHER" id="PTHR43648">
    <property type="entry name" value="ELECTRON TRANSFER FLAVOPROTEIN BETA SUBUNIT LYSINE METHYLTRANSFERASE"/>
    <property type="match status" value="1"/>
</dbReference>
<evidence type="ECO:0000256" key="4">
    <source>
        <dbReference type="ARBA" id="ARBA00022679"/>
    </source>
</evidence>
<dbReference type="GO" id="GO:0032259">
    <property type="term" value="P:methylation"/>
    <property type="evidence" value="ECO:0007669"/>
    <property type="project" value="UniProtKB-KW"/>
</dbReference>
<keyword evidence="4 6" id="KW-0808">Transferase</keyword>
<proteinExistence type="inferred from homology"/>
<gene>
    <name evidence="6" type="primary">prmA</name>
    <name evidence="7" type="ORF">HHL28_01380</name>
</gene>
<dbReference type="Pfam" id="PF06325">
    <property type="entry name" value="PrmA"/>
    <property type="match status" value="1"/>
</dbReference>
<dbReference type="InterPro" id="IPR029063">
    <property type="entry name" value="SAM-dependent_MTases_sf"/>
</dbReference>
<keyword evidence="3 6" id="KW-0489">Methyltransferase</keyword>
<keyword evidence="5 6" id="KW-0949">S-adenosyl-L-methionine</keyword>
<evidence type="ECO:0000256" key="5">
    <source>
        <dbReference type="ARBA" id="ARBA00022691"/>
    </source>
</evidence>
<comment type="catalytic activity">
    <reaction evidence="6">
        <text>L-lysyl-[protein] + 3 S-adenosyl-L-methionine = N(6),N(6),N(6)-trimethyl-L-lysyl-[protein] + 3 S-adenosyl-L-homocysteine + 3 H(+)</text>
        <dbReference type="Rhea" id="RHEA:54192"/>
        <dbReference type="Rhea" id="RHEA-COMP:9752"/>
        <dbReference type="Rhea" id="RHEA-COMP:13826"/>
        <dbReference type="ChEBI" id="CHEBI:15378"/>
        <dbReference type="ChEBI" id="CHEBI:29969"/>
        <dbReference type="ChEBI" id="CHEBI:57856"/>
        <dbReference type="ChEBI" id="CHEBI:59789"/>
        <dbReference type="ChEBI" id="CHEBI:61961"/>
    </reaction>
</comment>
<comment type="similarity">
    <text evidence="1 6">Belongs to the methyltransferase superfamily. PrmA family.</text>
</comment>
<reference evidence="7" key="1">
    <citation type="submission" date="2020-04" db="EMBL/GenBank/DDBJ databases">
        <title>A desert anoxygenic phototrophic bacterium fixes CO2 using RubisCO under aerobic conditions.</title>
        <authorList>
            <person name="Tang K."/>
        </authorList>
    </citation>
    <scope>NUCLEOTIDE SEQUENCE [LARGE SCALE GENOMIC DNA]</scope>
    <source>
        <strain evidence="7">MIMtkB3</strain>
    </source>
</reference>
<feature type="binding site" evidence="6">
    <location>
        <position position="157"/>
    </location>
    <ligand>
        <name>S-adenosyl-L-methionine</name>
        <dbReference type="ChEBI" id="CHEBI:59789"/>
    </ligand>
</feature>
<comment type="subcellular location">
    <subcellularLocation>
        <location evidence="6">Cytoplasm</location>
    </subcellularLocation>
</comment>
<name>A0A858R3G0_9PROT</name>
<dbReference type="HAMAP" id="MF_00735">
    <property type="entry name" value="Methyltr_PrmA"/>
    <property type="match status" value="1"/>
</dbReference>
<keyword evidence="7" id="KW-0689">Ribosomal protein</keyword>
<dbReference type="InterPro" id="IPR004498">
    <property type="entry name" value="Ribosomal_PrmA_MeTrfase"/>
</dbReference>
<evidence type="ECO:0000256" key="3">
    <source>
        <dbReference type="ARBA" id="ARBA00022603"/>
    </source>
</evidence>
<feature type="binding site" evidence="6">
    <location>
        <position position="179"/>
    </location>
    <ligand>
        <name>S-adenosyl-L-methionine</name>
        <dbReference type="ChEBI" id="CHEBI:59789"/>
    </ligand>
</feature>
<protein>
    <recommendedName>
        <fullName evidence="6">Ribosomal protein L11 methyltransferase</fullName>
        <shortName evidence="6">L11 Mtase</shortName>
        <ecNumber evidence="6">2.1.1.-</ecNumber>
    </recommendedName>
</protein>
<dbReference type="Gene3D" id="3.40.50.150">
    <property type="entry name" value="Vaccinia Virus protein VP39"/>
    <property type="match status" value="1"/>
</dbReference>
<dbReference type="GO" id="GO:0005737">
    <property type="term" value="C:cytoplasm"/>
    <property type="evidence" value="ECO:0007669"/>
    <property type="project" value="UniProtKB-SubCell"/>
</dbReference>
<dbReference type="KEGG" id="acru:HHL28_01380"/>
<dbReference type="PANTHER" id="PTHR43648:SF1">
    <property type="entry name" value="ELECTRON TRANSFER FLAVOPROTEIN BETA SUBUNIT LYSINE METHYLTRANSFERASE"/>
    <property type="match status" value="1"/>
</dbReference>
<evidence type="ECO:0000256" key="6">
    <source>
        <dbReference type="HAMAP-Rule" id="MF_00735"/>
    </source>
</evidence>
<evidence type="ECO:0000256" key="1">
    <source>
        <dbReference type="ARBA" id="ARBA00009741"/>
    </source>
</evidence>
<keyword evidence="2 6" id="KW-0963">Cytoplasm</keyword>
<organism evidence="7 8">
    <name type="scientific">Aerophototrophica crusticola</name>
    <dbReference type="NCBI Taxonomy" id="1709002"/>
    <lineage>
        <taxon>Bacteria</taxon>
        <taxon>Pseudomonadati</taxon>
        <taxon>Pseudomonadota</taxon>
        <taxon>Alphaproteobacteria</taxon>
        <taxon>Rhodospirillales</taxon>
        <taxon>Rhodospirillaceae</taxon>
        <taxon>Aerophototrophica</taxon>
    </lineage>
</organism>
<evidence type="ECO:0000313" key="7">
    <source>
        <dbReference type="EMBL" id="QJE71940.1"/>
    </source>
</evidence>
<keyword evidence="8" id="KW-1185">Reference proteome</keyword>
<dbReference type="SUPFAM" id="SSF53335">
    <property type="entry name" value="S-adenosyl-L-methionine-dependent methyltransferases"/>
    <property type="match status" value="1"/>
</dbReference>
<dbReference type="EC" id="2.1.1.-" evidence="6"/>
<feature type="binding site" evidence="6">
    <location>
        <position position="134"/>
    </location>
    <ligand>
        <name>S-adenosyl-L-methionine</name>
        <dbReference type="ChEBI" id="CHEBI:59789"/>
    </ligand>
</feature>
<accession>A0A858R3G0</accession>
<sequence>MQGMWRIAFEVPERLVPLFADVVEPHLDAVSTFELQEGGQWLIEGTSYTEPDTARIAMKLAVLAAAQGIPEPELTKEPLPPIDWVTKTYLSFPPITAGRFFIHGSHHKKPVPKGKIGLQIEAAMAFGSGEHATTQGCLRAISELCKVGGFRNALDMGCGSGILAFALAKLRHIPVVGVDIDALSIEIAQENAVLNRVHKLVSLHAANGYAAKAVREFGKFDLIVANILARPLARMAPDLRRHLVPGGTAIFSGLLHHQEPLVINAHRTQGLRLVRRFRLGDWSTLVMKG</sequence>